<evidence type="ECO:0008006" key="4">
    <source>
        <dbReference type="Google" id="ProtNLM"/>
    </source>
</evidence>
<proteinExistence type="predicted"/>
<gene>
    <name evidence="2" type="ORF">GW779_05490</name>
    <name evidence="1" type="ORF">GW910_04280</name>
</gene>
<dbReference type="EMBL" id="JAACQH010000112">
    <property type="protein sequence ID" value="NCS91838.1"/>
    <property type="molecule type" value="Genomic_DNA"/>
</dbReference>
<evidence type="ECO:0000313" key="2">
    <source>
        <dbReference type="EMBL" id="NCS91838.1"/>
    </source>
</evidence>
<dbReference type="AlphaFoldDB" id="A0A8J8CER6"/>
<organism evidence="1 3">
    <name type="scientific">Candidatus Altarchaeum hamiconexum</name>
    <dbReference type="NCBI Taxonomy" id="1803513"/>
    <lineage>
        <taxon>Archaea</taxon>
        <taxon>Candidatus Altarchaeota</taxon>
        <taxon>Candidatus Altiarchaeia</taxon>
        <taxon>Candidatus Altarchaeales</taxon>
        <taxon>Candidatus Altarchaeaceae</taxon>
        <taxon>Candidatus Altarchaeum</taxon>
    </lineage>
</organism>
<sequence>MIKWYVLIFTLIVLMISGCITEVTKEKEIPFENLEIGYISDRADNNFFIILNDTDLHKLYDTGIYVYMDVDDELKKSFKTSKNVDLSKIDFDDYFIIVVIHPNQHMDIKVKKINQIENILSLVVETKSSESRYLDAEMFHYNIVKIKKSDLIKRSNLTFIFVDEKEGRSCNKSVDIL</sequence>
<evidence type="ECO:0000313" key="3">
    <source>
        <dbReference type="Proteomes" id="UP000768163"/>
    </source>
</evidence>
<dbReference type="Proteomes" id="UP000738826">
    <property type="component" value="Unassembled WGS sequence"/>
</dbReference>
<dbReference type="EMBL" id="JAACVF010000110">
    <property type="protein sequence ID" value="NCN65265.1"/>
    <property type="molecule type" value="Genomic_DNA"/>
</dbReference>
<name>A0A8J8CER6_9ARCH</name>
<evidence type="ECO:0000313" key="1">
    <source>
        <dbReference type="EMBL" id="NCN65265.1"/>
    </source>
</evidence>
<accession>A0A8J8CER6</accession>
<dbReference type="PROSITE" id="PS51257">
    <property type="entry name" value="PROKAR_LIPOPROTEIN"/>
    <property type="match status" value="1"/>
</dbReference>
<dbReference type="Proteomes" id="UP000768163">
    <property type="component" value="Unassembled WGS sequence"/>
</dbReference>
<protein>
    <recommendedName>
        <fullName evidence="4">Lipoprotein</fullName>
    </recommendedName>
</protein>
<reference evidence="1" key="1">
    <citation type="submission" date="2019-11" db="EMBL/GenBank/DDBJ databases">
        <title>Lipid analysis of CO2-rich subsurface aquifers suggests an autotrophy-based deep biosphere with lysolipids enriched in CPR bacteria.</title>
        <authorList>
            <person name="Probst A.J."/>
            <person name="Elling F.J."/>
            <person name="Castelle C.J."/>
            <person name="Zhu Q."/>
            <person name="Elvert M."/>
            <person name="Birarda G."/>
            <person name="Holman H.-Y."/>
            <person name="Lane K.R."/>
            <person name="Ladd B."/>
            <person name="Ryan M.C."/>
            <person name="Woyke T."/>
            <person name="Hinrichs K.-U."/>
            <person name="Banfield J.F."/>
        </authorList>
    </citation>
    <scope>NUCLEOTIDE SEQUENCE</scope>
    <source>
        <strain evidence="1">CG_2015-01_33_1645</strain>
        <strain evidence="2">CG_2015-04_33_537</strain>
    </source>
</reference>
<comment type="caution">
    <text evidence="1">The sequence shown here is derived from an EMBL/GenBank/DDBJ whole genome shotgun (WGS) entry which is preliminary data.</text>
</comment>